<dbReference type="InterPro" id="IPR038386">
    <property type="entry name" value="Beta-thymosin_sf"/>
</dbReference>
<keyword evidence="13" id="KW-0413">Isomerase</keyword>
<sequence length="1641" mass="182215">MADKPDISEISQFDKTKLKKTETKEKNTLPTKEIPSYINMENGLESTGDIRLDQAVTQWLQYDKNPKTAAAVRSMVKDKAMSELQKCFGARMEFGTAGLRAAMGPGVSRMNDLTIIQTTQGFCAYLEQCFTDLKQRGVVIGFDARANPPSGGSSKRFACLAASVFISRGVPVYLFSDITPTPYVPFTVSHLGLCAGVMVTASHNPKQDNGYKVYWANGAQIIPPHDKGIAAAIEQNLEPELNKNSEVKIVHTSVHGVGHIFVQAAFKAFDLRPPYAVEEQKDPDPEFPTVKYPNPEEGEGVLTLSFALADKEGATVILANDPDADRLAIAQKQESGQWRVFTGNELGALLGWWIFQCWKQQKDEGKASIKDVYMLSSTVSSKILRAIAVKEGFHFEETLTGFKWMGNRARELLDQGKTVLFAFEEAIGYMCSPAVLDKDGVSAAAIAGEFVSYLASKNITLSHQLRSIYEEYGYHISKNSYFICHNQDTIKGMFERLRNYDGKNSYPKECGGFAITAVRDLTTGYDSNQPDNKAVLPTSKSSQMITFTFANGGVATIRTSGTEPKIKYYTELCAAPGNRAQCKPEDSGYVINEEQELPVCKHTNIRLDSGRGRPHRITKLIHNSQEPSYFGCLLREEKKAACYVFCCQDQMKVPEIISTLRQAGKSSARQEDTPSSLPSNGQPDASCSTATAADAATVFAKKFEVLFCGRVVVAHKKAPPALIDECIEKFGRVSVTGSLAAGIRRAFSLNQMSNGTNEGADGGGKRPLFFKRDKSFPFLQALDENGLSPELQRRAADGATGVQPTSLQENRTMLFTMSNGTNEGADGGGKRPLFFKRDKSFPFLQALDENGLSPELQRRAADGATGVQPTSLQENRTMLFTIGRSQIFLVSPDTKKVAIEKSFREISFCSQGIRHVDHFGFICRESVECGGCQFVCYVFQCANEALVDEIMLTLKQAFSVAALQQNSRTQGQQCDSCPLQQLHKLCDRIEGLHPSKAKLELQKHLADLDNQEQAAVFESTMKARPKSDQEENELIVASLRRLYEERQKTHTHTHNGQTKKGSSKSKSQRENSEGESNSSSSTTLNSTNQETSLEEPLCSFLPSSPLRSHNSTGDLKRLEGSAGGQEGPESPPQGFRRRASTISHSPTLSSSEPSLPPLRPTAATKPKLVRHYSVSTDSPHQSNDVAALSSPGAVCVVGDDSPLRNRRHSWRQQIFLRVATPQKGSDSKESTLEVGNRMALGGGVGGGDSILGPVPEERRKRSGAELRELWRKAILQQILLLRMEKENQKLQASESDLQCRRLKLDYEEITPCLKDVTLVWERMLSTPGRSKHRGEIWKFLSEQYLLRQEVPSTKPPNNDTPYKELLKQLTSQQHAILIDLGRTFPTHPYFSAQLGAGQLSLYNLLKAYSLLDPEVGYCQGLSFVAGVLLLHMSEEDAFHMLKFLMYDMGLRKQYRPDMIILQIQMYQLSRLLHDYHRELYSHLEQYEIGPSLYAAPWFLTAFASHFPLGFVARVFDMLFLQGSEVIFKVALSLLGSHKPLILQHDNLESIVEFIKTTLPNLGLVQMEKTINQVAHAKIRWLETRVDGLVNQEAQLQSEVKTLQQERTELQQTVSKLKDLLSSLGINSPCPEQENLTKSNSQ</sequence>
<dbReference type="Gene3D" id="1.10.10.2750">
    <property type="match status" value="1"/>
</dbReference>
<feature type="domain" description="Rab-GAP TBC" evidence="19">
    <location>
        <begin position="1327"/>
        <end position="1522"/>
    </location>
</feature>
<evidence type="ECO:0000256" key="1">
    <source>
        <dbReference type="ARBA" id="ARBA00001946"/>
    </source>
</evidence>
<feature type="compositionally biased region" description="Polar residues" evidence="17">
    <location>
        <begin position="1101"/>
        <end position="1113"/>
    </location>
</feature>
<dbReference type="Proteomes" id="UP000290572">
    <property type="component" value="Unassembled WGS sequence"/>
</dbReference>
<dbReference type="SMART" id="SM00462">
    <property type="entry name" value="PTB"/>
    <property type="match status" value="1"/>
</dbReference>
<dbReference type="InterPro" id="IPR036900">
    <property type="entry name" value="A-D-PHexomutase_C_sf"/>
</dbReference>
<dbReference type="GO" id="GO:0000287">
    <property type="term" value="F:magnesium ion binding"/>
    <property type="evidence" value="ECO:0007669"/>
    <property type="project" value="InterPro"/>
</dbReference>
<feature type="region of interest" description="Disordered" evidence="17">
    <location>
        <begin position="1168"/>
        <end position="1187"/>
    </location>
</feature>
<dbReference type="InterPro" id="IPR006020">
    <property type="entry name" value="PTB/PI_dom"/>
</dbReference>
<keyword evidence="10" id="KW-0460">Magnesium</keyword>
<feature type="coiled-coil region" evidence="16">
    <location>
        <begin position="1585"/>
        <end position="1619"/>
    </location>
</feature>
<dbReference type="PANTHER" id="PTHR45745:SF3">
    <property type="entry name" value="PHOSPHOPENTOMUTASE"/>
    <property type="match status" value="1"/>
</dbReference>
<dbReference type="SMART" id="SM00164">
    <property type="entry name" value="TBC"/>
    <property type="match status" value="1"/>
</dbReference>
<dbReference type="Pfam" id="PF00566">
    <property type="entry name" value="RabGAP-TBC"/>
    <property type="match status" value="1"/>
</dbReference>
<comment type="function">
    <text evidence="15">Plays an important role in the organization of the cytoskeleton. Binds to and sequesters actin monomers (G actin) and therefore inhibits actin polymerization.</text>
</comment>
<evidence type="ECO:0000256" key="7">
    <source>
        <dbReference type="ARBA" id="ARBA00022526"/>
    </source>
</evidence>
<dbReference type="Gene3D" id="1.20.5.520">
    <property type="entry name" value="Single helix bin"/>
    <property type="match status" value="1"/>
</dbReference>
<dbReference type="GO" id="GO:0008973">
    <property type="term" value="F:phosphopentomutase activity"/>
    <property type="evidence" value="ECO:0007669"/>
    <property type="project" value="TreeGrafter"/>
</dbReference>
<dbReference type="Gene3D" id="1.10.8.270">
    <property type="entry name" value="putative rabgap domain of human tbc1 domain family member 14 like domains"/>
    <property type="match status" value="1"/>
</dbReference>
<proteinExistence type="evidence at protein level"/>
<dbReference type="InterPro" id="IPR021785">
    <property type="entry name" value="DUF3350"/>
</dbReference>
<dbReference type="CDD" id="cd01269">
    <property type="entry name" value="PTB_TBC1D1_like"/>
    <property type="match status" value="1"/>
</dbReference>
<evidence type="ECO:0000313" key="20">
    <source>
        <dbReference type="EMBL" id="RXN04732.1"/>
    </source>
</evidence>
<keyword evidence="22" id="KW-1267">Proteomics identification</keyword>
<keyword evidence="12" id="KW-0206">Cytoskeleton</keyword>
<evidence type="ECO:0000256" key="3">
    <source>
        <dbReference type="ARBA" id="ARBA00009511"/>
    </source>
</evidence>
<dbReference type="GO" id="GO:0007015">
    <property type="term" value="P:actin filament organization"/>
    <property type="evidence" value="ECO:0007669"/>
    <property type="project" value="InterPro"/>
</dbReference>
<evidence type="ECO:0000256" key="15">
    <source>
        <dbReference type="ARBA" id="ARBA00025497"/>
    </source>
</evidence>
<dbReference type="Pfam" id="PF01290">
    <property type="entry name" value="Thymosin"/>
    <property type="match status" value="1"/>
</dbReference>
<keyword evidence="11" id="KW-0009">Actin-binding</keyword>
<reference evidence="20 21" key="1">
    <citation type="submission" date="2018-03" db="EMBL/GenBank/DDBJ databases">
        <title>Draft genome sequence of Rohu Carp (Labeo rohita).</title>
        <authorList>
            <person name="Das P."/>
            <person name="Kushwaha B."/>
            <person name="Joshi C.G."/>
            <person name="Kumar D."/>
            <person name="Nagpure N.S."/>
            <person name="Sahoo L."/>
            <person name="Das S.P."/>
            <person name="Bit A."/>
            <person name="Patnaik S."/>
            <person name="Meher P.K."/>
            <person name="Jayasankar P."/>
            <person name="Koringa P.G."/>
            <person name="Patel N.V."/>
            <person name="Hinsu A.T."/>
            <person name="Kumar R."/>
            <person name="Pandey M."/>
            <person name="Agarwal S."/>
            <person name="Srivastava S."/>
            <person name="Singh M."/>
            <person name="Iquebal M.A."/>
            <person name="Jaiswal S."/>
            <person name="Angadi U.B."/>
            <person name="Kumar N."/>
            <person name="Raza M."/>
            <person name="Shah T.M."/>
            <person name="Rai A."/>
            <person name="Jena J.K."/>
        </authorList>
    </citation>
    <scope>NUCLEOTIDE SEQUENCE [LARGE SCALE GENOMIC DNA]</scope>
    <source>
        <strain evidence="20">DASCIFA01</strain>
        <tissue evidence="20">Testis</tissue>
    </source>
</reference>
<dbReference type="Pfam" id="PF00640">
    <property type="entry name" value="PID"/>
    <property type="match status" value="1"/>
</dbReference>
<dbReference type="GO" id="GO:0006006">
    <property type="term" value="P:glucose metabolic process"/>
    <property type="evidence" value="ECO:0007669"/>
    <property type="project" value="UniProtKB-KW"/>
</dbReference>
<dbReference type="STRING" id="84645.A0A498L925"/>
<comment type="caution">
    <text evidence="20">The sequence shown here is derived from an EMBL/GenBank/DDBJ whole genome shotgun (WGS) entry which is preliminary data.</text>
</comment>
<keyword evidence="7" id="KW-0313">Glucose metabolism</keyword>
<evidence type="ECO:0000259" key="19">
    <source>
        <dbReference type="PROSITE" id="PS50086"/>
    </source>
</evidence>
<evidence type="ECO:0000259" key="18">
    <source>
        <dbReference type="PROSITE" id="PS01179"/>
    </source>
</evidence>
<feature type="region of interest" description="Disordered" evidence="17">
    <location>
        <begin position="1"/>
        <end position="28"/>
    </location>
</feature>
<dbReference type="PANTHER" id="PTHR45745">
    <property type="entry name" value="PHOSPHOMANNOMUTASE 45A"/>
    <property type="match status" value="1"/>
</dbReference>
<protein>
    <submittedName>
        <fullName evidence="20">TBC1 domain family member 1 isoform X2</fullName>
    </submittedName>
</protein>
<dbReference type="InterPro" id="IPR035969">
    <property type="entry name" value="Rab-GAP_TBC_sf"/>
</dbReference>
<feature type="compositionally biased region" description="Low complexity" evidence="17">
    <location>
        <begin position="1140"/>
        <end position="1153"/>
    </location>
</feature>
<accession>A0A498L925</accession>
<dbReference type="SMART" id="SM00152">
    <property type="entry name" value="THY"/>
    <property type="match status" value="1"/>
</dbReference>
<evidence type="ECO:0000256" key="16">
    <source>
        <dbReference type="SAM" id="Coils"/>
    </source>
</evidence>
<evidence type="ECO:0000256" key="5">
    <source>
        <dbReference type="ARBA" id="ARBA00022468"/>
    </source>
</evidence>
<evidence type="ECO:0000313" key="21">
    <source>
        <dbReference type="Proteomes" id="UP000290572"/>
    </source>
</evidence>
<dbReference type="InterPro" id="IPR005844">
    <property type="entry name" value="A-D-PHexomutase_a/b/a-I"/>
</dbReference>
<dbReference type="Gene3D" id="2.30.29.30">
    <property type="entry name" value="Pleckstrin-homology domain (PH domain)/Phosphotyrosine-binding domain (PTB)"/>
    <property type="match status" value="2"/>
</dbReference>
<dbReference type="Gene3D" id="1.10.472.80">
    <property type="entry name" value="Ypt/Rab-GAP domain of gyp1p, domain 3"/>
    <property type="match status" value="1"/>
</dbReference>
<dbReference type="PROSITE" id="PS00500">
    <property type="entry name" value="THYMOSIN_B4"/>
    <property type="match status" value="1"/>
</dbReference>
<dbReference type="CDD" id="cd05799">
    <property type="entry name" value="PGM2"/>
    <property type="match status" value="1"/>
</dbReference>
<keyword evidence="16" id="KW-0175">Coiled coil</keyword>
<evidence type="ECO:0000256" key="6">
    <source>
        <dbReference type="ARBA" id="ARBA00022490"/>
    </source>
</evidence>
<dbReference type="GO" id="GO:0003785">
    <property type="term" value="F:actin monomer binding"/>
    <property type="evidence" value="ECO:0007669"/>
    <property type="project" value="InterPro"/>
</dbReference>
<dbReference type="InterPro" id="IPR016055">
    <property type="entry name" value="A-D-PHexomutase_a/b/a-I/II/III"/>
</dbReference>
<comment type="subcellular location">
    <subcellularLocation>
        <location evidence="2">Cytoplasm</location>
        <location evidence="2">Cytoskeleton</location>
    </subcellularLocation>
</comment>
<evidence type="ECO:0000256" key="13">
    <source>
        <dbReference type="ARBA" id="ARBA00023235"/>
    </source>
</evidence>
<evidence type="ECO:0007829" key="22">
    <source>
        <dbReference type="PeptideAtlas" id="A0A498L925"/>
    </source>
</evidence>
<name>A0A498L925_LABRO</name>
<dbReference type="Gene3D" id="3.40.120.10">
    <property type="entry name" value="Alpha-D-Glucose-1,6-Bisphosphate, subunit A, domain 3"/>
    <property type="match status" value="3"/>
</dbReference>
<feature type="compositionally biased region" description="Polar residues" evidence="17">
    <location>
        <begin position="663"/>
        <end position="683"/>
    </location>
</feature>
<dbReference type="SUPFAM" id="SSF47923">
    <property type="entry name" value="Ypt/Rab-GAP domain of gyp1p"/>
    <property type="match status" value="2"/>
</dbReference>
<dbReference type="PROSITE" id="PS01179">
    <property type="entry name" value="PID"/>
    <property type="match status" value="1"/>
</dbReference>
<dbReference type="FunFam" id="1.20.5.520:FF:000001">
    <property type="entry name" value="Thymosin beta"/>
    <property type="match status" value="1"/>
</dbReference>
<feature type="domain" description="PID" evidence="18">
    <location>
        <begin position="882"/>
        <end position="961"/>
    </location>
</feature>
<feature type="region of interest" description="Disordered" evidence="17">
    <location>
        <begin position="1047"/>
        <end position="1162"/>
    </location>
</feature>
<keyword evidence="14" id="KW-0119">Carbohydrate metabolism</keyword>
<dbReference type="PROSITE" id="PS50086">
    <property type="entry name" value="TBC_RABGAP"/>
    <property type="match status" value="1"/>
</dbReference>
<keyword evidence="21" id="KW-1185">Reference proteome</keyword>
<dbReference type="PROSITE" id="PS00710">
    <property type="entry name" value="PGM_PMM"/>
    <property type="match status" value="1"/>
</dbReference>
<comment type="cofactor">
    <cofactor evidence="1">
        <name>Mg(2+)</name>
        <dbReference type="ChEBI" id="CHEBI:18420"/>
    </cofactor>
</comment>
<evidence type="ECO:0000256" key="9">
    <source>
        <dbReference type="ARBA" id="ARBA00022723"/>
    </source>
</evidence>
<evidence type="ECO:0000256" key="4">
    <source>
        <dbReference type="ARBA" id="ARBA00010231"/>
    </source>
</evidence>
<feature type="region of interest" description="Disordered" evidence="17">
    <location>
        <begin position="663"/>
        <end position="686"/>
    </location>
</feature>
<dbReference type="SUPFAM" id="SSF55957">
    <property type="entry name" value="Phosphoglucomutase, C-terminal domain"/>
    <property type="match status" value="1"/>
</dbReference>
<evidence type="ECO:0000256" key="14">
    <source>
        <dbReference type="ARBA" id="ARBA00023277"/>
    </source>
</evidence>
<dbReference type="GO" id="GO:0005856">
    <property type="term" value="C:cytoskeleton"/>
    <property type="evidence" value="ECO:0007669"/>
    <property type="project" value="UniProtKB-SubCell"/>
</dbReference>
<dbReference type="GO" id="GO:0005096">
    <property type="term" value="F:GTPase activator activity"/>
    <property type="evidence" value="ECO:0007669"/>
    <property type="project" value="UniProtKB-KW"/>
</dbReference>
<dbReference type="InterPro" id="IPR011993">
    <property type="entry name" value="PH-like_dom_sf"/>
</dbReference>
<dbReference type="SUPFAM" id="SSF53738">
    <property type="entry name" value="Phosphoglucomutase, first 3 domains"/>
    <property type="match status" value="3"/>
</dbReference>
<keyword evidence="6" id="KW-0963">Cytoplasm</keyword>
<dbReference type="Pfam" id="PF02880">
    <property type="entry name" value="PGM_PMM_III"/>
    <property type="match status" value="1"/>
</dbReference>
<dbReference type="FunFam" id="3.40.120.10:FF:000017">
    <property type="entry name" value="glucose 1,6-bisphosphate synthase"/>
    <property type="match status" value="1"/>
</dbReference>
<keyword evidence="9" id="KW-0479">Metal-binding</keyword>
<dbReference type="InterPro" id="IPR000195">
    <property type="entry name" value="Rab-GAP-TBC_dom"/>
</dbReference>
<organism evidence="20 21">
    <name type="scientific">Labeo rohita</name>
    <name type="common">Indian major carp</name>
    <name type="synonym">Cyprinus rohita</name>
    <dbReference type="NCBI Taxonomy" id="84645"/>
    <lineage>
        <taxon>Eukaryota</taxon>
        <taxon>Metazoa</taxon>
        <taxon>Chordata</taxon>
        <taxon>Craniata</taxon>
        <taxon>Vertebrata</taxon>
        <taxon>Euteleostomi</taxon>
        <taxon>Actinopterygii</taxon>
        <taxon>Neopterygii</taxon>
        <taxon>Teleostei</taxon>
        <taxon>Ostariophysi</taxon>
        <taxon>Cypriniformes</taxon>
        <taxon>Cyprinidae</taxon>
        <taxon>Labeoninae</taxon>
        <taxon>Labeonini</taxon>
        <taxon>Labeo</taxon>
    </lineage>
</organism>
<dbReference type="FunFam" id="1.10.8.270:FF:000001">
    <property type="entry name" value="TBC1 domain family member 1"/>
    <property type="match status" value="1"/>
</dbReference>
<feature type="compositionally biased region" description="Low complexity" evidence="17">
    <location>
        <begin position="1074"/>
        <end position="1091"/>
    </location>
</feature>
<keyword evidence="5" id="KW-0343">GTPase activation</keyword>
<dbReference type="Pfam" id="PF02878">
    <property type="entry name" value="PGM_PMM_I"/>
    <property type="match status" value="1"/>
</dbReference>
<dbReference type="InterPro" id="IPR005846">
    <property type="entry name" value="A-D-PHexomutase_a/b/a-III"/>
</dbReference>
<dbReference type="InterPro" id="IPR016066">
    <property type="entry name" value="A-D-PHexomutase_CS"/>
</dbReference>
<feature type="compositionally biased region" description="Polar residues" evidence="17">
    <location>
        <begin position="1173"/>
        <end position="1184"/>
    </location>
</feature>
<comment type="similarity">
    <text evidence="3">Belongs to the thymosin beta family.</text>
</comment>
<dbReference type="SUPFAM" id="SSF50729">
    <property type="entry name" value="PH domain-like"/>
    <property type="match status" value="2"/>
</dbReference>
<dbReference type="GO" id="GO:0005634">
    <property type="term" value="C:nucleus"/>
    <property type="evidence" value="ECO:0007669"/>
    <property type="project" value="TreeGrafter"/>
</dbReference>
<keyword evidence="8" id="KW-0597">Phosphoprotein</keyword>
<dbReference type="Pfam" id="PF11830">
    <property type="entry name" value="DUF3350"/>
    <property type="match status" value="1"/>
</dbReference>
<dbReference type="EMBL" id="QBIY01013430">
    <property type="protein sequence ID" value="RXN04732.1"/>
    <property type="molecule type" value="Genomic_DNA"/>
</dbReference>
<evidence type="ECO:0000256" key="10">
    <source>
        <dbReference type="ARBA" id="ARBA00022842"/>
    </source>
</evidence>
<dbReference type="GO" id="GO:0006166">
    <property type="term" value="P:purine ribonucleoside salvage"/>
    <property type="evidence" value="ECO:0007669"/>
    <property type="project" value="TreeGrafter"/>
</dbReference>
<dbReference type="FunFam" id="3.40.120.10:FF:000035">
    <property type="entry name" value="Pgm3p"/>
    <property type="match status" value="1"/>
</dbReference>
<feature type="compositionally biased region" description="Basic and acidic residues" evidence="17">
    <location>
        <begin position="1"/>
        <end position="27"/>
    </location>
</feature>
<evidence type="ECO:0000256" key="17">
    <source>
        <dbReference type="SAM" id="MobiDB-lite"/>
    </source>
</evidence>
<evidence type="ECO:0000256" key="2">
    <source>
        <dbReference type="ARBA" id="ARBA00004245"/>
    </source>
</evidence>
<dbReference type="InterPro" id="IPR001152">
    <property type="entry name" value="Beta-thymosin"/>
</dbReference>
<comment type="similarity">
    <text evidence="4">Belongs to the phosphohexose mutase family.</text>
</comment>
<evidence type="ECO:0000256" key="11">
    <source>
        <dbReference type="ARBA" id="ARBA00023203"/>
    </source>
</evidence>
<evidence type="ECO:0000256" key="8">
    <source>
        <dbReference type="ARBA" id="ARBA00022553"/>
    </source>
</evidence>
<gene>
    <name evidence="20" type="ORF">ROHU_035681</name>
</gene>
<evidence type="ECO:0000256" key="12">
    <source>
        <dbReference type="ARBA" id="ARBA00023212"/>
    </source>
</evidence>